<dbReference type="EMBL" id="CP010525">
    <property type="protein sequence ID" value="AJO22009.1"/>
    <property type="molecule type" value="Genomic_DNA"/>
</dbReference>
<evidence type="ECO:0000313" key="2">
    <source>
        <dbReference type="Proteomes" id="UP000032024"/>
    </source>
</evidence>
<keyword evidence="2" id="KW-1185">Reference proteome</keyword>
<name>A0AAN0T560_HEYCO</name>
<reference evidence="2" key="1">
    <citation type="submission" date="2015-01" db="EMBL/GenBank/DDBJ databases">
        <title>Comparative genome analysis of Bacillus coagulans HM-08, Clostridium butyricum HM-68, Bacillus subtilis HM-66 and Bacillus paralicheniformis BL-09.</title>
        <authorList>
            <person name="Zhang H."/>
        </authorList>
    </citation>
    <scope>NUCLEOTIDE SEQUENCE [LARGE SCALE GENOMIC DNA]</scope>
    <source>
        <strain evidence="2">HM-08</strain>
    </source>
</reference>
<gene>
    <name evidence="1" type="ORF">SB48_HM08orf01878</name>
</gene>
<evidence type="ECO:0000313" key="1">
    <source>
        <dbReference type="EMBL" id="AJO22009.1"/>
    </source>
</evidence>
<dbReference type="Proteomes" id="UP000032024">
    <property type="component" value="Chromosome"/>
</dbReference>
<protein>
    <submittedName>
        <fullName evidence="1">Uncharacterized protein</fullName>
    </submittedName>
</protein>
<proteinExistence type="predicted"/>
<dbReference type="AlphaFoldDB" id="A0AAN0T560"/>
<sequence length="37" mass="4281">MPGFFGKRGRELGPCIMGEKGMSRGKLRYVFLYPHYT</sequence>
<organism evidence="1 2">
    <name type="scientific">Heyndrickxia coagulans</name>
    <name type="common">Weizmannia coagulans</name>
    <dbReference type="NCBI Taxonomy" id="1398"/>
    <lineage>
        <taxon>Bacteria</taxon>
        <taxon>Bacillati</taxon>
        <taxon>Bacillota</taxon>
        <taxon>Bacilli</taxon>
        <taxon>Bacillales</taxon>
        <taxon>Bacillaceae</taxon>
        <taxon>Heyndrickxia</taxon>
    </lineage>
</organism>
<accession>A0AAN0T560</accession>